<dbReference type="PANTHER" id="PTHR35276">
    <property type="entry name" value="S-ADENOSYL-L-METHIONINE-DEPENDENT METHYLTRANSFERASES SUPERFAMILY PROTEIN"/>
    <property type="match status" value="1"/>
</dbReference>
<dbReference type="GO" id="GO:0032259">
    <property type="term" value="P:methylation"/>
    <property type="evidence" value="ECO:0007669"/>
    <property type="project" value="UniProtKB-KW"/>
</dbReference>
<sequence length="192" mass="20943">MAMALERILPFAKSLLKKAAAPGDIVIDATIGNGHDTCFLAELVGEQGHVYGFDIQAEAIQQTTKKLAASGLLERVTLFQQGHETVLEVLPSDVHGKLAGAIFNLGYLPGGNKSIVTLPHTTISALLKILSILKTAGIVVLVIYPGHDEGQNERDVLLEEVKNIDQQQFHVLQYQFINQKNNPPFVIAIEKR</sequence>
<reference evidence="1 2" key="1">
    <citation type="submission" date="2023-07" db="EMBL/GenBank/DDBJ databases">
        <title>Genomic Encyclopedia of Type Strains, Phase IV (KMG-IV): sequencing the most valuable type-strain genomes for metagenomic binning, comparative biology and taxonomic classification.</title>
        <authorList>
            <person name="Goeker M."/>
        </authorList>
    </citation>
    <scope>NUCLEOTIDE SEQUENCE [LARGE SCALE GENOMIC DNA]</scope>
    <source>
        <strain evidence="1 2">DSM 23837</strain>
    </source>
</reference>
<dbReference type="InterPro" id="IPR029063">
    <property type="entry name" value="SAM-dependent_MTases_sf"/>
</dbReference>
<keyword evidence="1" id="KW-0808">Transferase</keyword>
<dbReference type="CDD" id="cd02440">
    <property type="entry name" value="AdoMet_MTases"/>
    <property type="match status" value="1"/>
</dbReference>
<dbReference type="EMBL" id="JAUSTT010000016">
    <property type="protein sequence ID" value="MDQ0176906.1"/>
    <property type="molecule type" value="Genomic_DNA"/>
</dbReference>
<protein>
    <submittedName>
        <fullName evidence="1">Methyltransferase</fullName>
    </submittedName>
</protein>
<dbReference type="Pfam" id="PF06962">
    <property type="entry name" value="rRNA_methylase"/>
    <property type="match status" value="1"/>
</dbReference>
<dbReference type="InterPro" id="IPR010719">
    <property type="entry name" value="MnmM_MeTrfase"/>
</dbReference>
<keyword evidence="1" id="KW-0489">Methyltransferase</keyword>
<dbReference type="Proteomes" id="UP001223586">
    <property type="component" value="Unassembled WGS sequence"/>
</dbReference>
<evidence type="ECO:0000313" key="1">
    <source>
        <dbReference type="EMBL" id="MDQ0176906.1"/>
    </source>
</evidence>
<organism evidence="1 2">
    <name type="scientific">Bacillus chungangensis</name>
    <dbReference type="NCBI Taxonomy" id="587633"/>
    <lineage>
        <taxon>Bacteria</taxon>
        <taxon>Bacillati</taxon>
        <taxon>Bacillota</taxon>
        <taxon>Bacilli</taxon>
        <taxon>Bacillales</taxon>
        <taxon>Bacillaceae</taxon>
        <taxon>Bacillus</taxon>
    </lineage>
</organism>
<accession>A0ABT9WUC4</accession>
<dbReference type="GO" id="GO:0008168">
    <property type="term" value="F:methyltransferase activity"/>
    <property type="evidence" value="ECO:0007669"/>
    <property type="project" value="UniProtKB-KW"/>
</dbReference>
<proteinExistence type="predicted"/>
<dbReference type="SUPFAM" id="SSF53335">
    <property type="entry name" value="S-adenosyl-L-methionine-dependent methyltransferases"/>
    <property type="match status" value="1"/>
</dbReference>
<name>A0ABT9WUC4_9BACI</name>
<gene>
    <name evidence="1" type="ORF">J2S08_002764</name>
</gene>
<dbReference type="PANTHER" id="PTHR35276:SF1">
    <property type="entry name" value="TRNA (MNM(5)S(2)U34)-METHYLTRANSFERASE, CHLOROPLASTIC"/>
    <property type="match status" value="1"/>
</dbReference>
<comment type="caution">
    <text evidence="1">The sequence shown here is derived from an EMBL/GenBank/DDBJ whole genome shotgun (WGS) entry which is preliminary data.</text>
</comment>
<dbReference type="Gene3D" id="3.40.50.150">
    <property type="entry name" value="Vaccinia Virus protein VP39"/>
    <property type="match status" value="1"/>
</dbReference>
<evidence type="ECO:0000313" key="2">
    <source>
        <dbReference type="Proteomes" id="UP001223586"/>
    </source>
</evidence>
<keyword evidence="2" id="KW-1185">Reference proteome</keyword>